<keyword evidence="9" id="KW-0067">ATP-binding</keyword>
<dbReference type="Pfam" id="PF13426">
    <property type="entry name" value="PAS_9"/>
    <property type="match status" value="1"/>
</dbReference>
<dbReference type="InterPro" id="IPR050351">
    <property type="entry name" value="BphY/WalK/GraS-like"/>
</dbReference>
<keyword evidence="5" id="KW-0808">Transferase</keyword>
<dbReference type="GO" id="GO:0000156">
    <property type="term" value="F:phosphorelay response regulator activity"/>
    <property type="evidence" value="ECO:0007669"/>
    <property type="project" value="TreeGrafter"/>
</dbReference>
<feature type="domain" description="PAS" evidence="14">
    <location>
        <begin position="47"/>
        <end position="99"/>
    </location>
</feature>
<feature type="domain" description="PAC" evidence="15">
    <location>
        <begin position="103"/>
        <end position="155"/>
    </location>
</feature>
<evidence type="ECO:0000313" key="17">
    <source>
        <dbReference type="Proteomes" id="UP000290365"/>
    </source>
</evidence>
<dbReference type="Pfam" id="PF02518">
    <property type="entry name" value="HATPase_c"/>
    <property type="match status" value="1"/>
</dbReference>
<dbReference type="SMART" id="SM00388">
    <property type="entry name" value="HisKA"/>
    <property type="match status" value="1"/>
</dbReference>
<evidence type="ECO:0000256" key="6">
    <source>
        <dbReference type="ARBA" id="ARBA00022692"/>
    </source>
</evidence>
<accession>A0A4P6JTI0</accession>
<reference evidence="16 17" key="1">
    <citation type="submission" date="2019-01" db="EMBL/GenBank/DDBJ databases">
        <title>Ktedonosporobacter rubrisoli SCAWS-G2.</title>
        <authorList>
            <person name="Huang Y."/>
            <person name="Yan B."/>
        </authorList>
    </citation>
    <scope>NUCLEOTIDE SEQUENCE [LARGE SCALE GENOMIC DNA]</scope>
    <source>
        <strain evidence="16 17">SCAWS-G2</strain>
    </source>
</reference>
<dbReference type="SUPFAM" id="SSF55785">
    <property type="entry name" value="PYP-like sensor domain (PAS domain)"/>
    <property type="match status" value="1"/>
</dbReference>
<dbReference type="InterPro" id="IPR005467">
    <property type="entry name" value="His_kinase_dom"/>
</dbReference>
<dbReference type="CDD" id="cd00082">
    <property type="entry name" value="HisKA"/>
    <property type="match status" value="1"/>
</dbReference>
<comment type="subcellular location">
    <subcellularLocation>
        <location evidence="2">Membrane</location>
        <topology evidence="2">Multi-pass membrane protein</topology>
    </subcellularLocation>
</comment>
<dbReference type="Proteomes" id="UP000290365">
    <property type="component" value="Chromosome"/>
</dbReference>
<evidence type="ECO:0000256" key="7">
    <source>
        <dbReference type="ARBA" id="ARBA00022741"/>
    </source>
</evidence>
<dbReference type="InterPro" id="IPR001610">
    <property type="entry name" value="PAC"/>
</dbReference>
<evidence type="ECO:0000259" key="13">
    <source>
        <dbReference type="PROSITE" id="PS50109"/>
    </source>
</evidence>
<dbReference type="Gene3D" id="3.30.565.10">
    <property type="entry name" value="Histidine kinase-like ATPase, C-terminal domain"/>
    <property type="match status" value="1"/>
</dbReference>
<evidence type="ECO:0000256" key="10">
    <source>
        <dbReference type="ARBA" id="ARBA00022989"/>
    </source>
</evidence>
<dbReference type="PANTHER" id="PTHR42878">
    <property type="entry name" value="TWO-COMPONENT HISTIDINE KINASE"/>
    <property type="match status" value="1"/>
</dbReference>
<evidence type="ECO:0000256" key="5">
    <source>
        <dbReference type="ARBA" id="ARBA00022679"/>
    </source>
</evidence>
<keyword evidence="17" id="KW-1185">Reference proteome</keyword>
<keyword evidence="12" id="KW-0472">Membrane</keyword>
<dbReference type="Pfam" id="PF00512">
    <property type="entry name" value="HisKA"/>
    <property type="match status" value="1"/>
</dbReference>
<dbReference type="CDD" id="cd00075">
    <property type="entry name" value="HATPase"/>
    <property type="match status" value="1"/>
</dbReference>
<protein>
    <recommendedName>
        <fullName evidence="3">histidine kinase</fullName>
        <ecNumber evidence="3">2.7.13.3</ecNumber>
    </recommendedName>
</protein>
<sequence>MPDNGSENAAGITSEHINTVEATDDGLEWRWLLMATREHSVLGLARVTLDGQLVYVNKRLCEMVGYTKEELLGSAILSITCCEDYADAQRFFRDLLCAELQSGVTELRYMRKDGSLTWLRLMASLISEPVGMVKCFVIYFEDISEYKRTEEEQARFLVGEREARRRIDEFLALACHELKSPLSAIKGNVQLAMRRLRGASSSKELEVLQLADRQINRLSRLVSGLLDVSRIRMGKMAMNLQPCDLVSVVSEAIEDQRITVPAHLLILRIMVDGPMMVLADADRIGQVVTNYVCNAIKYSGGRKLVEVCVRAEGLNAYVAVYDQGPGLADEQRECIWERFHRLGEMAGQYGTDSGLGLGLYICKTIIEEHHGGFGVESVLGQGSTFWFTLPLLP</sequence>
<proteinExistence type="predicted"/>
<keyword evidence="8" id="KW-0418">Kinase</keyword>
<keyword evidence="6" id="KW-0812">Transmembrane</keyword>
<organism evidence="16 17">
    <name type="scientific">Ktedonosporobacter rubrisoli</name>
    <dbReference type="NCBI Taxonomy" id="2509675"/>
    <lineage>
        <taxon>Bacteria</taxon>
        <taxon>Bacillati</taxon>
        <taxon>Chloroflexota</taxon>
        <taxon>Ktedonobacteria</taxon>
        <taxon>Ktedonobacterales</taxon>
        <taxon>Ktedonosporobacteraceae</taxon>
        <taxon>Ktedonosporobacter</taxon>
    </lineage>
</organism>
<dbReference type="PROSITE" id="PS50113">
    <property type="entry name" value="PAC"/>
    <property type="match status" value="1"/>
</dbReference>
<dbReference type="CDD" id="cd00130">
    <property type="entry name" value="PAS"/>
    <property type="match status" value="1"/>
</dbReference>
<evidence type="ECO:0000256" key="9">
    <source>
        <dbReference type="ARBA" id="ARBA00022840"/>
    </source>
</evidence>
<dbReference type="PRINTS" id="PR00344">
    <property type="entry name" value="BCTRLSENSOR"/>
</dbReference>
<dbReference type="InterPro" id="IPR000700">
    <property type="entry name" value="PAS-assoc_C"/>
</dbReference>
<evidence type="ECO:0000256" key="8">
    <source>
        <dbReference type="ARBA" id="ARBA00022777"/>
    </source>
</evidence>
<dbReference type="SMART" id="SM00086">
    <property type="entry name" value="PAC"/>
    <property type="match status" value="1"/>
</dbReference>
<dbReference type="GO" id="GO:0016020">
    <property type="term" value="C:membrane"/>
    <property type="evidence" value="ECO:0007669"/>
    <property type="project" value="UniProtKB-SubCell"/>
</dbReference>
<evidence type="ECO:0000256" key="11">
    <source>
        <dbReference type="ARBA" id="ARBA00023012"/>
    </source>
</evidence>
<dbReference type="KEGG" id="kbs:EPA93_22280"/>
<evidence type="ECO:0000256" key="1">
    <source>
        <dbReference type="ARBA" id="ARBA00000085"/>
    </source>
</evidence>
<name>A0A4P6JTI0_KTERU</name>
<keyword evidence="10" id="KW-1133">Transmembrane helix</keyword>
<dbReference type="InterPro" id="IPR000014">
    <property type="entry name" value="PAS"/>
</dbReference>
<dbReference type="PANTHER" id="PTHR42878:SF7">
    <property type="entry name" value="SENSOR HISTIDINE KINASE GLRK"/>
    <property type="match status" value="1"/>
</dbReference>
<dbReference type="InterPro" id="IPR035965">
    <property type="entry name" value="PAS-like_dom_sf"/>
</dbReference>
<gene>
    <name evidence="16" type="ORF">EPA93_22280</name>
</gene>
<dbReference type="EMBL" id="CP035758">
    <property type="protein sequence ID" value="QBD78572.1"/>
    <property type="molecule type" value="Genomic_DNA"/>
</dbReference>
<dbReference type="OrthoDB" id="9806130at2"/>
<dbReference type="PROSITE" id="PS50112">
    <property type="entry name" value="PAS"/>
    <property type="match status" value="1"/>
</dbReference>
<dbReference type="GO" id="GO:0000155">
    <property type="term" value="F:phosphorelay sensor kinase activity"/>
    <property type="evidence" value="ECO:0007669"/>
    <property type="project" value="InterPro"/>
</dbReference>
<dbReference type="InterPro" id="IPR036097">
    <property type="entry name" value="HisK_dim/P_sf"/>
</dbReference>
<dbReference type="GO" id="GO:0005524">
    <property type="term" value="F:ATP binding"/>
    <property type="evidence" value="ECO:0007669"/>
    <property type="project" value="UniProtKB-KW"/>
</dbReference>
<dbReference type="PROSITE" id="PS50109">
    <property type="entry name" value="HIS_KIN"/>
    <property type="match status" value="1"/>
</dbReference>
<keyword evidence="7" id="KW-0547">Nucleotide-binding</keyword>
<evidence type="ECO:0000313" key="16">
    <source>
        <dbReference type="EMBL" id="QBD78572.1"/>
    </source>
</evidence>
<evidence type="ECO:0000256" key="2">
    <source>
        <dbReference type="ARBA" id="ARBA00004141"/>
    </source>
</evidence>
<dbReference type="SMART" id="SM00387">
    <property type="entry name" value="HATPase_c"/>
    <property type="match status" value="1"/>
</dbReference>
<evidence type="ECO:0000259" key="15">
    <source>
        <dbReference type="PROSITE" id="PS50113"/>
    </source>
</evidence>
<dbReference type="SUPFAM" id="SSF55874">
    <property type="entry name" value="ATPase domain of HSP90 chaperone/DNA topoisomerase II/histidine kinase"/>
    <property type="match status" value="1"/>
</dbReference>
<dbReference type="SMART" id="SM00091">
    <property type="entry name" value="PAS"/>
    <property type="match status" value="1"/>
</dbReference>
<evidence type="ECO:0000256" key="4">
    <source>
        <dbReference type="ARBA" id="ARBA00022553"/>
    </source>
</evidence>
<evidence type="ECO:0000259" key="14">
    <source>
        <dbReference type="PROSITE" id="PS50112"/>
    </source>
</evidence>
<dbReference type="InterPro" id="IPR003661">
    <property type="entry name" value="HisK_dim/P_dom"/>
</dbReference>
<feature type="domain" description="Histidine kinase" evidence="13">
    <location>
        <begin position="173"/>
        <end position="393"/>
    </location>
</feature>
<dbReference type="SUPFAM" id="SSF47384">
    <property type="entry name" value="Homodimeric domain of signal transducing histidine kinase"/>
    <property type="match status" value="1"/>
</dbReference>
<comment type="catalytic activity">
    <reaction evidence="1">
        <text>ATP + protein L-histidine = ADP + protein N-phospho-L-histidine.</text>
        <dbReference type="EC" id="2.7.13.3"/>
    </reaction>
</comment>
<dbReference type="InterPro" id="IPR036890">
    <property type="entry name" value="HATPase_C_sf"/>
</dbReference>
<dbReference type="EC" id="2.7.13.3" evidence="3"/>
<dbReference type="Gene3D" id="3.30.450.20">
    <property type="entry name" value="PAS domain"/>
    <property type="match status" value="1"/>
</dbReference>
<dbReference type="Gene3D" id="1.10.287.130">
    <property type="match status" value="1"/>
</dbReference>
<evidence type="ECO:0000256" key="12">
    <source>
        <dbReference type="ARBA" id="ARBA00023136"/>
    </source>
</evidence>
<evidence type="ECO:0000256" key="3">
    <source>
        <dbReference type="ARBA" id="ARBA00012438"/>
    </source>
</evidence>
<dbReference type="NCBIfam" id="TIGR00229">
    <property type="entry name" value="sensory_box"/>
    <property type="match status" value="1"/>
</dbReference>
<dbReference type="GO" id="GO:0007234">
    <property type="term" value="P:osmosensory signaling via phosphorelay pathway"/>
    <property type="evidence" value="ECO:0007669"/>
    <property type="project" value="TreeGrafter"/>
</dbReference>
<keyword evidence="4" id="KW-0597">Phosphoprotein</keyword>
<dbReference type="GO" id="GO:0030295">
    <property type="term" value="F:protein kinase activator activity"/>
    <property type="evidence" value="ECO:0007669"/>
    <property type="project" value="TreeGrafter"/>
</dbReference>
<dbReference type="InterPro" id="IPR004358">
    <property type="entry name" value="Sig_transdc_His_kin-like_C"/>
</dbReference>
<dbReference type="RefSeq" id="WP_129889625.1">
    <property type="nucleotide sequence ID" value="NZ_CP035758.1"/>
</dbReference>
<keyword evidence="11" id="KW-0902">Two-component regulatory system</keyword>
<dbReference type="InterPro" id="IPR003594">
    <property type="entry name" value="HATPase_dom"/>
</dbReference>
<dbReference type="AlphaFoldDB" id="A0A4P6JTI0"/>